<sequence>MRTLGRWSRAPRLSLVTRTLLVLAGAILLLGLFRLSDEIRRSDQHYDVAADESVLPVSTQHKTADLPQPKLEDDFFAGPEGQYIINNDIYFPRLQELSPQEFFDLRDRHIEKINALITNPLPTFTEYNVNQLKGLLKAWDKAGTDGTFRQPKVVLSTYGYVPCAMNRPVCSTTGEVIWLESLLDVFKDNDYFLLWDGYDHLNKAYKSYGEIVTHVWANDFHVIWCINDTISCIESPENPTGIPAWKLFTFTFWGSPRGWQNFGAPKEPWSFNPLGGEWNLVPYRMPDKHFYLQVLVSIPRSLSLKLSHRGYHFTGCEDTPYVPPSKRRDQILVLAKRSEYFHLYNLYSFSFWEIFNNEVLGMDIVIASNKEEGYPLPEGLTYVGPQERHDYDILLASSKAVFGIGRPLLSPTPYASLCRGVPVILPYRGSECVARPNSSNWCGFSIIHQHGPASLLGEPYVWMVDVEADIETIVDVVLAAMDAGEKIEEGYQPYDMTVPALTQRIHDYFSIDWQKYAERRMEKKSWERVRTQEWTYKYLSQHPVEEQKDLMLHMYST</sequence>
<gene>
    <name evidence="2" type="ORF">VKT23_000626</name>
</gene>
<accession>A0ABR1K4N1</accession>
<organism evidence="2 3">
    <name type="scientific">Marasmiellus scandens</name>
    <dbReference type="NCBI Taxonomy" id="2682957"/>
    <lineage>
        <taxon>Eukaryota</taxon>
        <taxon>Fungi</taxon>
        <taxon>Dikarya</taxon>
        <taxon>Basidiomycota</taxon>
        <taxon>Agaricomycotina</taxon>
        <taxon>Agaricomycetes</taxon>
        <taxon>Agaricomycetidae</taxon>
        <taxon>Agaricales</taxon>
        <taxon>Marasmiineae</taxon>
        <taxon>Omphalotaceae</taxon>
        <taxon>Marasmiellus</taxon>
    </lineage>
</organism>
<dbReference type="Pfam" id="PF15024">
    <property type="entry name" value="Glyco_transf_18"/>
    <property type="match status" value="1"/>
</dbReference>
<evidence type="ECO:0000313" key="2">
    <source>
        <dbReference type="EMBL" id="KAK7472511.1"/>
    </source>
</evidence>
<dbReference type="EMBL" id="JBANRG010000001">
    <property type="protein sequence ID" value="KAK7472511.1"/>
    <property type="molecule type" value="Genomic_DNA"/>
</dbReference>
<evidence type="ECO:0000313" key="3">
    <source>
        <dbReference type="Proteomes" id="UP001498398"/>
    </source>
</evidence>
<comment type="caution">
    <text evidence="2">The sequence shown here is derived from an EMBL/GenBank/DDBJ whole genome shotgun (WGS) entry which is preliminary data.</text>
</comment>
<feature type="domain" description="Glycosyltransferase family 18 catalytic" evidence="1">
    <location>
        <begin position="365"/>
        <end position="517"/>
    </location>
</feature>
<evidence type="ECO:0000259" key="1">
    <source>
        <dbReference type="Pfam" id="PF15024"/>
    </source>
</evidence>
<dbReference type="InterPro" id="IPR026116">
    <property type="entry name" value="GT18_cat"/>
</dbReference>
<name>A0ABR1K4N1_9AGAR</name>
<protein>
    <recommendedName>
        <fullName evidence="1">Glycosyltransferase family 18 catalytic domain-containing protein</fullName>
    </recommendedName>
</protein>
<keyword evidence="3" id="KW-1185">Reference proteome</keyword>
<dbReference type="Proteomes" id="UP001498398">
    <property type="component" value="Unassembled WGS sequence"/>
</dbReference>
<reference evidence="2 3" key="1">
    <citation type="submission" date="2024-01" db="EMBL/GenBank/DDBJ databases">
        <title>A draft genome for the cacao thread blight pathogen Marasmiellus scandens.</title>
        <authorList>
            <person name="Baruah I.K."/>
            <person name="Leung J."/>
            <person name="Bukari Y."/>
            <person name="Amoako-Attah I."/>
            <person name="Meinhardt L.W."/>
            <person name="Bailey B.A."/>
            <person name="Cohen S.P."/>
        </authorList>
    </citation>
    <scope>NUCLEOTIDE SEQUENCE [LARGE SCALE GENOMIC DNA]</scope>
    <source>
        <strain evidence="2 3">GH-19</strain>
    </source>
</reference>
<proteinExistence type="predicted"/>